<dbReference type="InterPro" id="IPR017439">
    <property type="entry name" value="Amidohydrolase"/>
</dbReference>
<evidence type="ECO:0000256" key="1">
    <source>
        <dbReference type="ARBA" id="ARBA00006247"/>
    </source>
</evidence>
<dbReference type="eggNOG" id="ENOG502QQPD">
    <property type="taxonomic scope" value="Eukaryota"/>
</dbReference>
<dbReference type="InterPro" id="IPR002933">
    <property type="entry name" value="Peptidase_M20"/>
</dbReference>
<dbReference type="NCBIfam" id="TIGR01891">
    <property type="entry name" value="amidohydrolases"/>
    <property type="match status" value="1"/>
</dbReference>
<reference evidence="4" key="1">
    <citation type="journal article" date="2013" name="Genome Announc.">
        <title>Draft genome sequence of the basidiomycetous yeast-like fungus Pseudozyma hubeiensis SY62, which produces an abundant amount of the biosurfactant mannosylerythritol lipids.</title>
        <authorList>
            <person name="Konishi M."/>
            <person name="Hatada Y."/>
            <person name="Horiuchi J."/>
        </authorList>
    </citation>
    <scope>NUCLEOTIDE SEQUENCE [LARGE SCALE GENOMIC DNA]</scope>
    <source>
        <strain evidence="4">SY62</strain>
    </source>
</reference>
<evidence type="ECO:0000313" key="4">
    <source>
        <dbReference type="Proteomes" id="UP000014071"/>
    </source>
</evidence>
<keyword evidence="3" id="KW-0378">Hydrolase</keyword>
<dbReference type="STRING" id="1305764.R9NVW6"/>
<dbReference type="Gene3D" id="3.30.70.360">
    <property type="match status" value="1"/>
</dbReference>
<keyword evidence="4" id="KW-1185">Reference proteome</keyword>
<gene>
    <name evidence="3" type="ORF">PHSY_000121</name>
</gene>
<dbReference type="GeneID" id="24105433"/>
<dbReference type="SUPFAM" id="SSF53187">
    <property type="entry name" value="Zn-dependent exopeptidases"/>
    <property type="match status" value="1"/>
</dbReference>
<dbReference type="Gene3D" id="3.40.630.10">
    <property type="entry name" value="Zn peptidases"/>
    <property type="match status" value="1"/>
</dbReference>
<proteinExistence type="inferred from homology"/>
<dbReference type="GO" id="GO:0016805">
    <property type="term" value="F:dipeptidase activity"/>
    <property type="evidence" value="ECO:0007669"/>
    <property type="project" value="TreeGrafter"/>
</dbReference>
<dbReference type="InterPro" id="IPR052030">
    <property type="entry name" value="Peptidase_M20/M20A_hydrolases"/>
</dbReference>
<dbReference type="RefSeq" id="XP_012186154.1">
    <property type="nucleotide sequence ID" value="XM_012330764.1"/>
</dbReference>
<dbReference type="Pfam" id="PF01546">
    <property type="entry name" value="Peptidase_M20"/>
    <property type="match status" value="1"/>
</dbReference>
<dbReference type="EMBL" id="DF238767">
    <property type="protein sequence ID" value="GAC92567.1"/>
    <property type="molecule type" value="Genomic_DNA"/>
</dbReference>
<dbReference type="OrthoDB" id="6119954at2759"/>
<dbReference type="Pfam" id="PF07687">
    <property type="entry name" value="M20_dimer"/>
    <property type="match status" value="1"/>
</dbReference>
<organism evidence="3 4">
    <name type="scientific">Pseudozyma hubeiensis (strain SY62)</name>
    <name type="common">Yeast</name>
    <dbReference type="NCBI Taxonomy" id="1305764"/>
    <lineage>
        <taxon>Eukaryota</taxon>
        <taxon>Fungi</taxon>
        <taxon>Dikarya</taxon>
        <taxon>Basidiomycota</taxon>
        <taxon>Ustilaginomycotina</taxon>
        <taxon>Ustilaginomycetes</taxon>
        <taxon>Ustilaginales</taxon>
        <taxon>Ustilaginaceae</taxon>
        <taxon>Pseudozyma</taxon>
    </lineage>
</organism>
<evidence type="ECO:0000259" key="2">
    <source>
        <dbReference type="Pfam" id="PF07687"/>
    </source>
</evidence>
<feature type="domain" description="Peptidase M20 dimerisation" evidence="2">
    <location>
        <begin position="337"/>
        <end position="428"/>
    </location>
</feature>
<dbReference type="SUPFAM" id="SSF55031">
    <property type="entry name" value="Bacterial exopeptidase dimerisation domain"/>
    <property type="match status" value="1"/>
</dbReference>
<accession>R9NVW6</accession>
<dbReference type="FunFam" id="3.30.70.360:FF:000004">
    <property type="entry name" value="Peptidase M20 domain-containing protein 2"/>
    <property type="match status" value="1"/>
</dbReference>
<name>R9NVW6_PSEHS</name>
<dbReference type="InterPro" id="IPR011650">
    <property type="entry name" value="Peptidase_M20_dimer"/>
</dbReference>
<sequence>MRRSDSAMCERDYRMQLKIRRAKDRRARAEGVVPISGIHLKFWRIMVGCFAFLKPARGGKIAKKQDGCKCDRKDESLSTSGRVTSTISNAEKTPLSASIYYDACNPPPFSSVEEASRCCGGFTSSTLVHSHLPTYGDSQKHLHHSVRFAEGATDSKLSDVMQDVAKTIDTEIEKLDSELRKLSLDMHDHPEIMWEERRTHDLFVKYFSGKKGWKVTPHAYEQETAWEVVFEHKASKDSRVIGFQSELDALPGIGHACGHNLIAISGVAAALSVAATLVSKDIPGTVVLLGTPAEEGGGGKIRLEDKGAYKRMDACLMVHPAPDSGTGAMLAVQPVVVTYKGRTAHSGAAPWEGINALDAAVLAYNNVSALRQQIQPTERVHGIIKGNNWAPNVVPGESTLIYNVRSPTVSGLKALVARVQKCFEAAALATGCEGVYDWQTAYADVHNTPSLSATYAGVMKDKFDLVVPDEPFAASTDFGNITYALPSLHAEYAIHLDDRKTQGNHTVGFADAARTKEAHERTKEAALGIAVTGARVLVEKEYRDAVWDEWKRWRDGADGP</sequence>
<dbReference type="Proteomes" id="UP000014071">
    <property type="component" value="Unassembled WGS sequence"/>
</dbReference>
<dbReference type="InterPro" id="IPR036264">
    <property type="entry name" value="Bact_exopeptidase_dim_dom"/>
</dbReference>
<dbReference type="CDD" id="cd05672">
    <property type="entry name" value="M20_ACY1L2-like"/>
    <property type="match status" value="1"/>
</dbReference>
<comment type="similarity">
    <text evidence="1">Belongs to the peptidase M20A family.</text>
</comment>
<dbReference type="HOGENOM" id="CLU_031812_1_1_1"/>
<dbReference type="PANTHER" id="PTHR30575">
    <property type="entry name" value="PEPTIDASE M20"/>
    <property type="match status" value="1"/>
</dbReference>
<dbReference type="PANTHER" id="PTHR30575:SF0">
    <property type="entry name" value="XAA-ARG DIPEPTIDASE"/>
    <property type="match status" value="1"/>
</dbReference>
<protein>
    <submittedName>
        <fullName evidence="3">Amidohydrolase</fullName>
    </submittedName>
</protein>
<evidence type="ECO:0000313" key="3">
    <source>
        <dbReference type="EMBL" id="GAC92567.1"/>
    </source>
</evidence>
<dbReference type="AlphaFoldDB" id="R9NVW6"/>